<dbReference type="InterPro" id="IPR001972">
    <property type="entry name" value="Stomatin_HflK_fam"/>
</dbReference>
<comment type="caution">
    <text evidence="4">The sequence shown here is derived from an EMBL/GenBank/DDBJ whole genome shotgun (WGS) entry which is preliminary data.</text>
</comment>
<organism evidence="4 5">
    <name type="scientific">Amycolatopsis panacis</name>
    <dbReference type="NCBI Taxonomy" id="2340917"/>
    <lineage>
        <taxon>Bacteria</taxon>
        <taxon>Bacillati</taxon>
        <taxon>Actinomycetota</taxon>
        <taxon>Actinomycetes</taxon>
        <taxon>Pseudonocardiales</taxon>
        <taxon>Pseudonocardiaceae</taxon>
        <taxon>Amycolatopsis</taxon>
    </lineage>
</organism>
<dbReference type="PANTHER" id="PTHR10264">
    <property type="entry name" value="BAND 7 PROTEIN-RELATED"/>
    <property type="match status" value="1"/>
</dbReference>
<dbReference type="SUPFAM" id="SSF117892">
    <property type="entry name" value="Band 7/SPFH domain"/>
    <property type="match status" value="1"/>
</dbReference>
<evidence type="ECO:0000313" key="5">
    <source>
        <dbReference type="Proteomes" id="UP000285112"/>
    </source>
</evidence>
<evidence type="ECO:0000313" key="4">
    <source>
        <dbReference type="EMBL" id="RJQ86625.1"/>
    </source>
</evidence>
<comment type="similarity">
    <text evidence="1">Belongs to the band 7/mec-2 family.</text>
</comment>
<dbReference type="InterPro" id="IPR036013">
    <property type="entry name" value="Band_7/SPFH_dom_sf"/>
</dbReference>
<protein>
    <recommendedName>
        <fullName evidence="3">Band 7 domain-containing protein</fullName>
    </recommendedName>
</protein>
<dbReference type="EMBL" id="QZFV01000072">
    <property type="protein sequence ID" value="RJQ86625.1"/>
    <property type="molecule type" value="Genomic_DNA"/>
</dbReference>
<dbReference type="InterPro" id="IPR043202">
    <property type="entry name" value="Band-7_stomatin-like"/>
</dbReference>
<name>A0A419I6C1_9PSEU</name>
<evidence type="ECO:0000256" key="2">
    <source>
        <dbReference type="SAM" id="MobiDB-lite"/>
    </source>
</evidence>
<dbReference type="AlphaFoldDB" id="A0A419I6C1"/>
<evidence type="ECO:0000256" key="1">
    <source>
        <dbReference type="ARBA" id="ARBA00008164"/>
    </source>
</evidence>
<dbReference type="GO" id="GO:0005886">
    <property type="term" value="C:plasma membrane"/>
    <property type="evidence" value="ECO:0007669"/>
    <property type="project" value="InterPro"/>
</dbReference>
<proteinExistence type="inferred from homology"/>
<keyword evidence="5" id="KW-1185">Reference proteome</keyword>
<feature type="compositionally biased region" description="Polar residues" evidence="2">
    <location>
        <begin position="180"/>
        <end position="189"/>
    </location>
</feature>
<dbReference type="PRINTS" id="PR00721">
    <property type="entry name" value="STOMATIN"/>
</dbReference>
<accession>A0A419I6C1</accession>
<sequence>MAAVVAVQSLLATTVRIVKQYERGVLFRPGRVAGAREPRLRLIVPVVDVVRRIPLRVIMMPIQSQVLISRGNMRIDASGVADFRVREAVKSAVSIENVHAAIDRIAQTTLRKVGINTDIRGIPDLATLQPRNAQSLVELGVDKNITVVFPALSMSTICDPGAFPSRENAAADRPPASVAVSPTGSPASG</sequence>
<dbReference type="PANTHER" id="PTHR10264:SF19">
    <property type="entry name" value="AT06885P-RELATED"/>
    <property type="match status" value="1"/>
</dbReference>
<feature type="region of interest" description="Disordered" evidence="2">
    <location>
        <begin position="164"/>
        <end position="189"/>
    </location>
</feature>
<reference evidence="4 5" key="1">
    <citation type="submission" date="2018-09" db="EMBL/GenBank/DDBJ databases">
        <title>YIM PH 21725 draft genome.</title>
        <authorList>
            <person name="Miao C."/>
        </authorList>
    </citation>
    <scope>NUCLEOTIDE SEQUENCE [LARGE SCALE GENOMIC DNA]</scope>
    <source>
        <strain evidence="5">YIM PH21725</strain>
    </source>
</reference>
<dbReference type="InterPro" id="IPR001107">
    <property type="entry name" value="Band_7"/>
</dbReference>
<evidence type="ECO:0000259" key="3">
    <source>
        <dbReference type="SMART" id="SM00244"/>
    </source>
</evidence>
<dbReference type="Proteomes" id="UP000285112">
    <property type="component" value="Unassembled WGS sequence"/>
</dbReference>
<dbReference type="Gene3D" id="3.30.479.30">
    <property type="entry name" value="Band 7 domain"/>
    <property type="match status" value="1"/>
</dbReference>
<dbReference type="Pfam" id="PF01145">
    <property type="entry name" value="Band_7"/>
    <property type="match status" value="1"/>
</dbReference>
<gene>
    <name evidence="4" type="ORF">D5S19_11130</name>
</gene>
<dbReference type="OrthoDB" id="9809197at2"/>
<dbReference type="SMART" id="SM00244">
    <property type="entry name" value="PHB"/>
    <property type="match status" value="1"/>
</dbReference>
<feature type="domain" description="Band 7" evidence="3">
    <location>
        <begin position="13"/>
        <end position="171"/>
    </location>
</feature>